<keyword evidence="3" id="KW-0813">Transport</keyword>
<organism evidence="10 11">
    <name type="scientific">Candidatus Lachnoclostridium stercoravium</name>
    <dbReference type="NCBI Taxonomy" id="2838633"/>
    <lineage>
        <taxon>Bacteria</taxon>
        <taxon>Bacillati</taxon>
        <taxon>Bacillota</taxon>
        <taxon>Clostridia</taxon>
        <taxon>Lachnospirales</taxon>
        <taxon>Lachnospiraceae</taxon>
    </lineage>
</organism>
<dbReference type="EMBL" id="DWZA01000029">
    <property type="protein sequence ID" value="HJA70646.1"/>
    <property type="molecule type" value="Genomic_DNA"/>
</dbReference>
<evidence type="ECO:0000256" key="6">
    <source>
        <dbReference type="ARBA" id="ARBA00023065"/>
    </source>
</evidence>
<proteinExistence type="inferred from homology"/>
<dbReference type="Pfam" id="PF01496">
    <property type="entry name" value="V_ATPase_I"/>
    <property type="match status" value="2"/>
</dbReference>
<dbReference type="GO" id="GO:0007035">
    <property type="term" value="P:vacuolar acidification"/>
    <property type="evidence" value="ECO:0007669"/>
    <property type="project" value="TreeGrafter"/>
</dbReference>
<evidence type="ECO:0000256" key="3">
    <source>
        <dbReference type="ARBA" id="ARBA00022448"/>
    </source>
</evidence>
<dbReference type="PANTHER" id="PTHR11629">
    <property type="entry name" value="VACUOLAR PROTON ATPASES"/>
    <property type="match status" value="1"/>
</dbReference>
<keyword evidence="7 9" id="KW-0472">Membrane</keyword>
<comment type="caution">
    <text evidence="10">The sequence shown here is derived from an EMBL/GenBank/DDBJ whole genome shotgun (WGS) entry which is preliminary data.</text>
</comment>
<evidence type="ECO:0000256" key="9">
    <source>
        <dbReference type="SAM" id="Phobius"/>
    </source>
</evidence>
<dbReference type="GO" id="GO:0046961">
    <property type="term" value="F:proton-transporting ATPase activity, rotational mechanism"/>
    <property type="evidence" value="ECO:0007669"/>
    <property type="project" value="InterPro"/>
</dbReference>
<keyword evidence="4 9" id="KW-0812">Transmembrane</keyword>
<evidence type="ECO:0000256" key="8">
    <source>
        <dbReference type="SAM" id="Coils"/>
    </source>
</evidence>
<dbReference type="AlphaFoldDB" id="A0A9D2KP52"/>
<reference evidence="10" key="1">
    <citation type="journal article" date="2021" name="PeerJ">
        <title>Extensive microbial diversity within the chicken gut microbiome revealed by metagenomics and culture.</title>
        <authorList>
            <person name="Gilroy R."/>
            <person name="Ravi A."/>
            <person name="Getino M."/>
            <person name="Pursley I."/>
            <person name="Horton D.L."/>
            <person name="Alikhan N.F."/>
            <person name="Baker D."/>
            <person name="Gharbi K."/>
            <person name="Hall N."/>
            <person name="Watson M."/>
            <person name="Adriaenssens E.M."/>
            <person name="Foster-Nyarko E."/>
            <person name="Jarju S."/>
            <person name="Secka A."/>
            <person name="Antonio M."/>
            <person name="Oren A."/>
            <person name="Chaudhuri R.R."/>
            <person name="La Ragione R."/>
            <person name="Hildebrand F."/>
            <person name="Pallen M.J."/>
        </authorList>
    </citation>
    <scope>NUCLEOTIDE SEQUENCE</scope>
    <source>
        <strain evidence="10">CHK178-16964</strain>
    </source>
</reference>
<feature type="transmembrane region" description="Helical" evidence="9">
    <location>
        <begin position="522"/>
        <end position="547"/>
    </location>
</feature>
<feature type="transmembrane region" description="Helical" evidence="9">
    <location>
        <begin position="605"/>
        <end position="629"/>
    </location>
</feature>
<evidence type="ECO:0000256" key="2">
    <source>
        <dbReference type="ARBA" id="ARBA00009904"/>
    </source>
</evidence>
<dbReference type="GO" id="GO:0033179">
    <property type="term" value="C:proton-transporting V-type ATPase, V0 domain"/>
    <property type="evidence" value="ECO:0007669"/>
    <property type="project" value="InterPro"/>
</dbReference>
<evidence type="ECO:0000256" key="4">
    <source>
        <dbReference type="ARBA" id="ARBA00022692"/>
    </source>
</evidence>
<evidence type="ECO:0000256" key="5">
    <source>
        <dbReference type="ARBA" id="ARBA00022989"/>
    </source>
</evidence>
<gene>
    <name evidence="10" type="ORF">IAA07_03570</name>
</gene>
<accession>A0A9D2KP52</accession>
<dbReference type="Gene3D" id="3.30.70.2750">
    <property type="match status" value="1"/>
</dbReference>
<keyword evidence="8" id="KW-0175">Coiled coil</keyword>
<feature type="transmembrane region" description="Helical" evidence="9">
    <location>
        <begin position="488"/>
        <end position="510"/>
    </location>
</feature>
<dbReference type="Gene3D" id="3.30.70.2170">
    <property type="match status" value="1"/>
</dbReference>
<dbReference type="PANTHER" id="PTHR11629:SF63">
    <property type="entry name" value="V-TYPE PROTON ATPASE SUBUNIT A"/>
    <property type="match status" value="1"/>
</dbReference>
<feature type="transmembrane region" description="Helical" evidence="9">
    <location>
        <begin position="407"/>
        <end position="426"/>
    </location>
</feature>
<protein>
    <submittedName>
        <fullName evidence="10">V-type ATP synthase subunit I</fullName>
    </submittedName>
</protein>
<feature type="coiled-coil region" evidence="8">
    <location>
        <begin position="233"/>
        <end position="260"/>
    </location>
</feature>
<evidence type="ECO:0000256" key="7">
    <source>
        <dbReference type="ARBA" id="ARBA00023136"/>
    </source>
</evidence>
<dbReference type="GO" id="GO:0016471">
    <property type="term" value="C:vacuolar proton-transporting V-type ATPase complex"/>
    <property type="evidence" value="ECO:0007669"/>
    <property type="project" value="TreeGrafter"/>
</dbReference>
<sequence>MAVLPMRKISICGLKKERKGILELLQSSGVVELTEPDLEECGLEKTDTLASRQLFERNASTADQALEILQSYIPEKKSMLSSLEGKKLTEAADFKAAGEGSESLLKDANQILSFHKKIAEDKAAIARIQGQIESLTPWLDLDIPVRCPDTRCCIVLVGTLPGSISLEELYRLTAERIPEIEALDLHVVGTDKDQTCIAAVCLKEDGEAVEEALRSFGFSRPAQALDQVPSRLKQDLEREIERLSDDIQAVENKLHSCANRRTSLQVLSDYFRIRAQKYAVLGDLWQSEKAFFITGYVPEKDAAKLEEKLNARFTVSIETEAPSEEDDPPVLLKNGTFASSAEGVTASFGLPAKGEMDPTGVMSICYVFLFGLMLSDAAYGVIVFAACLWALKKYPRMDQGMAKTLRLFMYCGLSTLFWGIMFSGYFGDAVDVISRTFFGTQVSIPALWFIPLNNPMKLLMYSMLFGAIHLYLGLGLKGYMLIRDKKYLDFFCDVILWYAFLTGLVLILLPTELFGSIAQTTIVFPAAVNTLAKVLAIAGAAGILLMSGRSSKNPVLRIALGAYDLYNITGWVSDVLSYSRLLALGLATGVIASVVNQMGSMAGGGVLGAIVFILVFIAGHTFNLGINLLGAYVHTCRLQYVEFFGKFYEGGGKAFHPFKENTKYIEIKED</sequence>
<feature type="transmembrane region" description="Helical" evidence="9">
    <location>
        <begin position="458"/>
        <end position="476"/>
    </location>
</feature>
<keyword evidence="6" id="KW-0406">Ion transport</keyword>
<dbReference type="Proteomes" id="UP000823900">
    <property type="component" value="Unassembled WGS sequence"/>
</dbReference>
<keyword evidence="5 9" id="KW-1133">Transmembrane helix</keyword>
<evidence type="ECO:0000256" key="1">
    <source>
        <dbReference type="ARBA" id="ARBA00004141"/>
    </source>
</evidence>
<evidence type="ECO:0000313" key="10">
    <source>
        <dbReference type="EMBL" id="HJA70646.1"/>
    </source>
</evidence>
<dbReference type="InterPro" id="IPR002490">
    <property type="entry name" value="V-ATPase_116kDa_su"/>
</dbReference>
<comment type="subcellular location">
    <subcellularLocation>
        <location evidence="1">Membrane</location>
        <topology evidence="1">Multi-pass membrane protein</topology>
    </subcellularLocation>
</comment>
<reference evidence="10" key="2">
    <citation type="submission" date="2021-04" db="EMBL/GenBank/DDBJ databases">
        <authorList>
            <person name="Gilroy R."/>
        </authorList>
    </citation>
    <scope>NUCLEOTIDE SEQUENCE</scope>
    <source>
        <strain evidence="10">CHK178-16964</strain>
    </source>
</reference>
<feature type="transmembrane region" description="Helical" evidence="9">
    <location>
        <begin position="366"/>
        <end position="391"/>
    </location>
</feature>
<evidence type="ECO:0000313" key="11">
    <source>
        <dbReference type="Proteomes" id="UP000823900"/>
    </source>
</evidence>
<name>A0A9D2KP52_9FIRM</name>
<feature type="transmembrane region" description="Helical" evidence="9">
    <location>
        <begin position="581"/>
        <end position="599"/>
    </location>
</feature>
<dbReference type="GO" id="GO:0051117">
    <property type="term" value="F:ATPase binding"/>
    <property type="evidence" value="ECO:0007669"/>
    <property type="project" value="TreeGrafter"/>
</dbReference>
<dbReference type="Gene3D" id="1.20.1460.20">
    <property type="match status" value="1"/>
</dbReference>
<comment type="similarity">
    <text evidence="2">Belongs to the V-ATPase 116 kDa subunit family.</text>
</comment>